<proteinExistence type="predicted"/>
<dbReference type="Proteomes" id="UP000275951">
    <property type="component" value="Chromosome"/>
</dbReference>
<sequence length="207" mass="23052">MNRDYIVYTILAVLIAVPLLYTAGALFSKKSQGSWDEASRLKGRMRAEGWKVKDTVDNLAQFLVNAPNLPTTWPLTVRAHGIEAVTSARSTPSWRAVTFVAPSVGTHLLFTMDIPQRSDGAEVDLSEALVYVEEELIYEGQAGVPAYLNDDVRRFLISWPGLQAAHFMDGMVTFMFDGQRADQVERLKTIAEHAAGIIRLLPDEAWE</sequence>
<gene>
    <name evidence="1" type="ORF">EBQ10_02075</name>
</gene>
<dbReference type="RefSeq" id="WP_024963558.1">
    <property type="nucleotide sequence ID" value="NZ_CP007519.1"/>
</dbReference>
<accession>A0A3S9QJN4</accession>
<dbReference type="EMBL" id="CP033905">
    <property type="protein sequence ID" value="AZR06200.1"/>
    <property type="molecule type" value="Genomic_DNA"/>
</dbReference>
<evidence type="ECO:0000313" key="2">
    <source>
        <dbReference type="Proteomes" id="UP000275951"/>
    </source>
</evidence>
<evidence type="ECO:0000313" key="1">
    <source>
        <dbReference type="EMBL" id="AZR06200.1"/>
    </source>
</evidence>
<dbReference type="KEGG" id="tpy:CQ11_02765"/>
<protein>
    <submittedName>
        <fullName evidence="1">Uncharacterized protein</fullName>
    </submittedName>
</protein>
<reference evidence="1 2" key="1">
    <citation type="submission" date="2018-11" db="EMBL/GenBank/DDBJ databases">
        <title>Multidrug-resistant genes are associated with an 42-kb island TGI1 carrying a complex class 1 integron in a Trueperella pyogenes.</title>
        <authorList>
            <person name="Dong W."/>
        </authorList>
    </citation>
    <scope>NUCLEOTIDE SEQUENCE [LARGE SCALE GENOMIC DNA]</scope>
    <source>
        <strain evidence="1 2">TP4</strain>
    </source>
</reference>
<name>A0A3S9QJN4_9ACTO</name>
<dbReference type="AlphaFoldDB" id="A0A3S9QJN4"/>
<organism evidence="1 2">
    <name type="scientific">Trueperella pyogenes</name>
    <dbReference type="NCBI Taxonomy" id="1661"/>
    <lineage>
        <taxon>Bacteria</taxon>
        <taxon>Bacillati</taxon>
        <taxon>Actinomycetota</taxon>
        <taxon>Actinomycetes</taxon>
        <taxon>Actinomycetales</taxon>
        <taxon>Actinomycetaceae</taxon>
        <taxon>Trueperella</taxon>
    </lineage>
</organism>